<feature type="compositionally biased region" description="Polar residues" evidence="1">
    <location>
        <begin position="424"/>
        <end position="437"/>
    </location>
</feature>
<keyword evidence="2" id="KW-0812">Transmembrane</keyword>
<evidence type="ECO:0000313" key="5">
    <source>
        <dbReference type="EMBL" id="AZA12573.1"/>
    </source>
</evidence>
<feature type="compositionally biased region" description="Low complexity" evidence="1">
    <location>
        <begin position="408"/>
        <end position="423"/>
    </location>
</feature>
<organism evidence="5 6">
    <name type="scientific">Corynebacterium choanae</name>
    <dbReference type="NCBI Taxonomy" id="1862358"/>
    <lineage>
        <taxon>Bacteria</taxon>
        <taxon>Bacillati</taxon>
        <taxon>Actinomycetota</taxon>
        <taxon>Actinomycetes</taxon>
        <taxon>Mycobacteriales</taxon>
        <taxon>Corynebacteriaceae</taxon>
        <taxon>Corynebacterium</taxon>
    </lineage>
</organism>
<keyword evidence="6" id="KW-1185">Reference proteome</keyword>
<dbReference type="AlphaFoldDB" id="A0A3G6J4C9"/>
<dbReference type="RefSeq" id="WP_123925753.1">
    <property type="nucleotide sequence ID" value="NZ_CP033896.1"/>
</dbReference>
<evidence type="ECO:0000313" key="6">
    <source>
        <dbReference type="Proteomes" id="UP000269019"/>
    </source>
</evidence>
<sequence precursor="true">MRTPQIRPFTRALVAVATATALATSLAATPAATAAEAATCSAEQQISSVQAANFVWNIRESYVNYITGPIARGSLTGEGDITVTGERKDTKIEYRATKAELDGSKLQLTVDGAIHALGHKQADSEDWILDTKLSNLRLTIDGANAALVADVASRPMEDTHTASPVEQRKAVTLVTWTMDRPTIDGEQFTINSTGAGALTEEGRFAFGNFYKAGDEMAPLAVAAVLHKTCPAPEQPEQPDTPETPEQPTNPSQPSNPEQPAATPQLAYSAPQLTADGTHVVTVTGTGFTKEVLASRPPLAGKNAGLYIAFGRFADEWKPSAGAGRDARPTADVKWAVHQEDMQLVGGAARGAVELTPAGTFTAQLQVSKEAADKLADSGNYGIYTYAGGGAVEPSWEMAIPLQFVDATPETPAQPEQPQNQPETSDNSGNTSADKQESSSNGYAAILGVLGLAGVGALLVWIISQTPFAAQILNNLPPLPGLPR</sequence>
<evidence type="ECO:0000256" key="1">
    <source>
        <dbReference type="SAM" id="MobiDB-lite"/>
    </source>
</evidence>
<dbReference type="OrthoDB" id="4774707at2"/>
<dbReference type="EMBL" id="CP033896">
    <property type="protein sequence ID" value="AZA12573.1"/>
    <property type="molecule type" value="Genomic_DNA"/>
</dbReference>
<reference evidence="5 6" key="1">
    <citation type="submission" date="2018-11" db="EMBL/GenBank/DDBJ databases">
        <authorList>
            <person name="Kleinhagauer T."/>
            <person name="Glaeser S.P."/>
            <person name="Spergser J."/>
            <person name="Ruckert C."/>
            <person name="Kaempfer P."/>
            <person name="Busse H.-J."/>
        </authorList>
    </citation>
    <scope>NUCLEOTIDE SEQUENCE [LARGE SCALE GENOMIC DNA]</scope>
    <source>
        <strain evidence="5 6">200CH</strain>
    </source>
</reference>
<feature type="region of interest" description="Disordered" evidence="1">
    <location>
        <begin position="230"/>
        <end position="263"/>
    </location>
</feature>
<feature type="region of interest" description="Disordered" evidence="1">
    <location>
        <begin position="408"/>
        <end position="437"/>
    </location>
</feature>
<gene>
    <name evidence="5" type="ORF">CCHOA_00720</name>
</gene>
<dbReference type="Pfam" id="PF04213">
    <property type="entry name" value="HtaA"/>
    <property type="match status" value="1"/>
</dbReference>
<dbReference type="Proteomes" id="UP000269019">
    <property type="component" value="Chromosome"/>
</dbReference>
<accession>A0A3G6J4C9</accession>
<dbReference type="InterPro" id="IPR007331">
    <property type="entry name" value="Htaa"/>
</dbReference>
<evidence type="ECO:0000256" key="3">
    <source>
        <dbReference type="SAM" id="SignalP"/>
    </source>
</evidence>
<evidence type="ECO:0000256" key="2">
    <source>
        <dbReference type="SAM" id="Phobius"/>
    </source>
</evidence>
<keyword evidence="2" id="KW-1133">Transmembrane helix</keyword>
<protein>
    <submittedName>
        <fullName evidence="5">Htaa</fullName>
    </submittedName>
</protein>
<feature type="transmembrane region" description="Helical" evidence="2">
    <location>
        <begin position="441"/>
        <end position="462"/>
    </location>
</feature>
<name>A0A3G6J4C9_9CORY</name>
<feature type="compositionally biased region" description="Low complexity" evidence="1">
    <location>
        <begin position="243"/>
        <end position="261"/>
    </location>
</feature>
<evidence type="ECO:0000259" key="4">
    <source>
        <dbReference type="Pfam" id="PF04213"/>
    </source>
</evidence>
<dbReference type="KEGG" id="ccho:CCHOA_00720"/>
<keyword evidence="3" id="KW-0732">Signal</keyword>
<keyword evidence="2" id="KW-0472">Membrane</keyword>
<feature type="signal peptide" evidence="3">
    <location>
        <begin position="1"/>
        <end position="34"/>
    </location>
</feature>
<feature type="domain" description="Htaa" evidence="4">
    <location>
        <begin position="52"/>
        <end position="221"/>
    </location>
</feature>
<proteinExistence type="predicted"/>
<feature type="chain" id="PRO_5038334651" evidence="3">
    <location>
        <begin position="35"/>
        <end position="483"/>
    </location>
</feature>